<dbReference type="SUPFAM" id="SSF54427">
    <property type="entry name" value="NTF2-like"/>
    <property type="match status" value="1"/>
</dbReference>
<dbReference type="Proteomes" id="UP000298616">
    <property type="component" value="Chromosome"/>
</dbReference>
<evidence type="ECO:0008006" key="3">
    <source>
        <dbReference type="Google" id="ProtNLM"/>
    </source>
</evidence>
<dbReference type="Gene3D" id="3.10.450.50">
    <property type="match status" value="1"/>
</dbReference>
<sequence length="130" mass="15119">MLTENDKINIIREYIAGYNEYNVDKMLKHVSNNIHFMNITRDLITLNIQGKKDFRSVTEKSKSMFKKRKQEIDGVSFQNDAVEIAVKYSAFFGDGFSNQISNGKKLKLKGKSVFKFNKNEIIEIQDIIYP</sequence>
<dbReference type="OrthoDB" id="582835at2"/>
<proteinExistence type="predicted"/>
<dbReference type="KEGG" id="fpf:DCC35_13335"/>
<protein>
    <recommendedName>
        <fullName evidence="3">SnoaL-like domain-containing protein</fullName>
    </recommendedName>
</protein>
<keyword evidence="2" id="KW-1185">Reference proteome</keyword>
<dbReference type="EMBL" id="CP028923">
    <property type="protein sequence ID" value="QCK15655.1"/>
    <property type="molecule type" value="Genomic_DNA"/>
</dbReference>
<dbReference type="AlphaFoldDB" id="A0A4D7JY92"/>
<dbReference type="RefSeq" id="WP_137091252.1">
    <property type="nucleotide sequence ID" value="NZ_CP028923.1"/>
</dbReference>
<name>A0A4D7JY92_9BACT</name>
<organism evidence="1 2">
    <name type="scientific">Mangrovivirga cuniculi</name>
    <dbReference type="NCBI Taxonomy" id="2715131"/>
    <lineage>
        <taxon>Bacteria</taxon>
        <taxon>Pseudomonadati</taxon>
        <taxon>Bacteroidota</taxon>
        <taxon>Cytophagia</taxon>
        <taxon>Cytophagales</taxon>
        <taxon>Mangrovivirgaceae</taxon>
        <taxon>Mangrovivirga</taxon>
    </lineage>
</organism>
<evidence type="ECO:0000313" key="1">
    <source>
        <dbReference type="EMBL" id="QCK15655.1"/>
    </source>
</evidence>
<evidence type="ECO:0000313" key="2">
    <source>
        <dbReference type="Proteomes" id="UP000298616"/>
    </source>
</evidence>
<gene>
    <name evidence="1" type="ORF">DCC35_13335</name>
</gene>
<accession>A0A4D7JY92</accession>
<dbReference type="InterPro" id="IPR032710">
    <property type="entry name" value="NTF2-like_dom_sf"/>
</dbReference>
<reference evidence="1 2" key="1">
    <citation type="submission" date="2018-04" db="EMBL/GenBank/DDBJ databases">
        <title>Complete genome uncultured novel isolate.</title>
        <authorList>
            <person name="Merlino G."/>
        </authorList>
    </citation>
    <scope>NUCLEOTIDE SEQUENCE [LARGE SCALE GENOMIC DNA]</scope>
    <source>
        <strain evidence="2">R1DC9</strain>
    </source>
</reference>